<name>A0A9X8ZD24_9BACI</name>
<protein>
    <submittedName>
        <fullName evidence="1">Uncharacterized protein</fullName>
    </submittedName>
</protein>
<evidence type="ECO:0000313" key="2">
    <source>
        <dbReference type="Proteomes" id="UP000309170"/>
    </source>
</evidence>
<organism evidence="1 2">
    <name type="scientific">Peribacillus simplex</name>
    <dbReference type="NCBI Taxonomy" id="1478"/>
    <lineage>
        <taxon>Bacteria</taxon>
        <taxon>Bacillati</taxon>
        <taxon>Bacillota</taxon>
        <taxon>Bacilli</taxon>
        <taxon>Bacillales</taxon>
        <taxon>Bacillaceae</taxon>
        <taxon>Peribacillus</taxon>
    </lineage>
</organism>
<dbReference type="AlphaFoldDB" id="A0A9X8ZD24"/>
<comment type="caution">
    <text evidence="1">The sequence shown here is derived from an EMBL/GenBank/DDBJ whole genome shotgun (WGS) entry which is preliminary data.</text>
</comment>
<dbReference type="EMBL" id="SZNT01000532">
    <property type="protein sequence ID" value="TKH06709.1"/>
    <property type="molecule type" value="Genomic_DNA"/>
</dbReference>
<sequence>MNTIQLSIEELLFSFYSEGLFEQGMSIKGAYFQTLQDAELKLMLEIASRSLLAKDMLKEVNNQYKLKDEFAAYIHTLNNAESTVKASKHQPDLNGEDSIAFHFKNGEVYL</sequence>
<accession>A0A9X8ZD24</accession>
<proteinExistence type="predicted"/>
<dbReference type="Proteomes" id="UP000309170">
    <property type="component" value="Unassembled WGS sequence"/>
</dbReference>
<gene>
    <name evidence="1" type="ORF">FC678_23325</name>
</gene>
<reference evidence="1 2" key="1">
    <citation type="journal article" date="2019" name="Environ. Microbiol.">
        <title>An active ?-lactamase is a part of an orchestrated cell wall stress resistance network of Bacillus subtilis and related rhizosphere species.</title>
        <authorList>
            <person name="Bucher T."/>
            <person name="Keren-Paz A."/>
            <person name="Hausser J."/>
            <person name="Olender T."/>
            <person name="Cytryn E."/>
            <person name="Kolodkin-Gal I."/>
        </authorList>
    </citation>
    <scope>NUCLEOTIDE SEQUENCE [LARGE SCALE GENOMIC DNA]</scope>
    <source>
        <strain evidence="1 2">I4</strain>
    </source>
</reference>
<evidence type="ECO:0000313" key="1">
    <source>
        <dbReference type="EMBL" id="TKH06709.1"/>
    </source>
</evidence>
<feature type="non-terminal residue" evidence="1">
    <location>
        <position position="110"/>
    </location>
</feature>